<evidence type="ECO:0000313" key="2">
    <source>
        <dbReference type="EMBL" id="EHQ27366.1"/>
    </source>
</evidence>
<reference evidence="2" key="1">
    <citation type="submission" date="2011-09" db="EMBL/GenBank/DDBJ databases">
        <title>The permanent draft genome of Mucilaginibacter paludis DSM 18603.</title>
        <authorList>
            <consortium name="US DOE Joint Genome Institute (JGI-PGF)"/>
            <person name="Lucas S."/>
            <person name="Han J."/>
            <person name="Lapidus A."/>
            <person name="Bruce D."/>
            <person name="Goodwin L."/>
            <person name="Pitluck S."/>
            <person name="Peters L."/>
            <person name="Kyrpides N."/>
            <person name="Mavromatis K."/>
            <person name="Ivanova N."/>
            <person name="Mikhailova N."/>
            <person name="Held B."/>
            <person name="Detter J.C."/>
            <person name="Tapia R."/>
            <person name="Han C."/>
            <person name="Land M."/>
            <person name="Hauser L."/>
            <person name="Markowitz V."/>
            <person name="Cheng J.-F."/>
            <person name="Hugenholtz P."/>
            <person name="Woyke T."/>
            <person name="Wu D."/>
            <person name="Tindall B."/>
            <person name="Brambilla E."/>
            <person name="Klenk H.-P."/>
            <person name="Eisen J.A."/>
        </authorList>
    </citation>
    <scope>NUCLEOTIDE SEQUENCE [LARGE SCALE GENOMIC DNA]</scope>
    <source>
        <strain evidence="2">DSM 18603</strain>
    </source>
</reference>
<dbReference type="OrthoDB" id="645383at2"/>
<evidence type="ECO:0000313" key="3">
    <source>
        <dbReference type="Proteomes" id="UP000002774"/>
    </source>
</evidence>
<protein>
    <recommendedName>
        <fullName evidence="1">Polymerase nucleotidyl transferase domain-containing protein</fullName>
    </recommendedName>
</protein>
<dbReference type="Pfam" id="PF01909">
    <property type="entry name" value="NTP_transf_2"/>
    <property type="match status" value="1"/>
</dbReference>
<name>H1YGA2_9SPHI</name>
<organism evidence="2 3">
    <name type="scientific">Mucilaginibacter paludis DSM 18603</name>
    <dbReference type="NCBI Taxonomy" id="714943"/>
    <lineage>
        <taxon>Bacteria</taxon>
        <taxon>Pseudomonadati</taxon>
        <taxon>Bacteroidota</taxon>
        <taxon>Sphingobacteriia</taxon>
        <taxon>Sphingobacteriales</taxon>
        <taxon>Sphingobacteriaceae</taxon>
        <taxon>Mucilaginibacter</taxon>
    </lineage>
</organism>
<dbReference type="HOGENOM" id="CLU_887893_0_0_10"/>
<dbReference type="RefSeq" id="WP_008507790.1">
    <property type="nucleotide sequence ID" value="NZ_CM001403.1"/>
</dbReference>
<keyword evidence="3" id="KW-1185">Reference proteome</keyword>
<dbReference type="AlphaFoldDB" id="H1YGA2"/>
<dbReference type="STRING" id="714943.Mucpa_3262"/>
<accession>H1YGA2</accession>
<dbReference type="GO" id="GO:0016779">
    <property type="term" value="F:nucleotidyltransferase activity"/>
    <property type="evidence" value="ECO:0007669"/>
    <property type="project" value="InterPro"/>
</dbReference>
<dbReference type="SUPFAM" id="SSF81301">
    <property type="entry name" value="Nucleotidyltransferase"/>
    <property type="match status" value="1"/>
</dbReference>
<dbReference type="eggNOG" id="COG1708">
    <property type="taxonomic scope" value="Bacteria"/>
</dbReference>
<gene>
    <name evidence="2" type="ORF">Mucpa_3262</name>
</gene>
<evidence type="ECO:0000259" key="1">
    <source>
        <dbReference type="Pfam" id="PF01909"/>
    </source>
</evidence>
<proteinExistence type="predicted"/>
<feature type="domain" description="Polymerase nucleotidyl transferase" evidence="1">
    <location>
        <begin position="106"/>
        <end position="155"/>
    </location>
</feature>
<dbReference type="InterPro" id="IPR043519">
    <property type="entry name" value="NT_sf"/>
</dbReference>
<dbReference type="EMBL" id="CM001403">
    <property type="protein sequence ID" value="EHQ27366.1"/>
    <property type="molecule type" value="Genomic_DNA"/>
</dbReference>
<dbReference type="InterPro" id="IPR002934">
    <property type="entry name" value="Polymerase_NTP_transf_dom"/>
</dbReference>
<sequence length="317" mass="36647">MKNYQLKHQNLPSINKNIIAALAYFDVFNYPLTQAEIFLFLGEKCDHNLFTDGLAYLLAHNCIYCFDTFYTLRDDPQIAIRRRNGNLKANQMMPVAAKVCKLLIRFPFVRGIAISGSLSKNFADEQSDIDLFIITAPNRLWLARTLMHLFKKLTFLVNKEHFFCMNYFIDEQELEIVEKNIYTATEIVTLIPLEGDIAFEHFYSANAWTMAYLPNNYMRVSTANPLKKSFIKTLAETILDHRVGDALDSLLCKITGARWLKKTQRKKLNAKGLIMGMKASKHYAKPDPGNFQQNLVKRYQNKVQQLLKEHQDSMAQV</sequence>
<dbReference type="Proteomes" id="UP000002774">
    <property type="component" value="Chromosome"/>
</dbReference>